<evidence type="ECO:0000256" key="2">
    <source>
        <dbReference type="ARBA" id="ARBA00022448"/>
    </source>
</evidence>
<dbReference type="GO" id="GO:0055085">
    <property type="term" value="P:transmembrane transport"/>
    <property type="evidence" value="ECO:0007669"/>
    <property type="project" value="InterPro"/>
</dbReference>
<evidence type="ECO:0000256" key="6">
    <source>
        <dbReference type="ARBA" id="ARBA00023136"/>
    </source>
</evidence>
<protein>
    <recommendedName>
        <fullName evidence="8">ABC transmembrane type-1 domain-containing protein</fullName>
    </recommendedName>
</protein>
<sequence>MLYPMLSGILISFTKWSGFGSQEWIGTANYIKMFNDKHFIKAVWNTIYYTLGILTIGVPLALILALFLNQKFLKGRNFFRAIYYLPVISMMVAVSMLWKWLLSTNHGLVNYFIEIIGLPPVNWLLDPRWAMPGLILMSIWKGTGFNMIIFLAGLQGIPRVYYEVADIDGANWWYKFRHVTLPLLSPATFFIIITTMIHSFQIFQQAYIMTEGGPQEATTTIVYYVYKNAFEWFHMGYACAQAVLLLIILILATYLQKELQKKWVFYE</sequence>
<dbReference type="PANTHER" id="PTHR30193:SF37">
    <property type="entry name" value="INNER MEMBRANE ABC TRANSPORTER PERMEASE PROTEIN YCJO"/>
    <property type="match status" value="1"/>
</dbReference>
<dbReference type="AlphaFoldDB" id="X0ZTL4"/>
<feature type="transmembrane region" description="Helical" evidence="7">
    <location>
        <begin position="47"/>
        <end position="69"/>
    </location>
</feature>
<comment type="caution">
    <text evidence="9">The sequence shown here is derived from an EMBL/GenBank/DDBJ whole genome shotgun (WGS) entry which is preliminary data.</text>
</comment>
<gene>
    <name evidence="9" type="ORF">S01H4_04396</name>
</gene>
<feature type="transmembrane region" description="Helical" evidence="7">
    <location>
        <begin position="81"/>
        <end position="101"/>
    </location>
</feature>
<organism evidence="9">
    <name type="scientific">marine sediment metagenome</name>
    <dbReference type="NCBI Taxonomy" id="412755"/>
    <lineage>
        <taxon>unclassified sequences</taxon>
        <taxon>metagenomes</taxon>
        <taxon>ecological metagenomes</taxon>
    </lineage>
</organism>
<feature type="transmembrane region" description="Helical" evidence="7">
    <location>
        <begin position="183"/>
        <end position="203"/>
    </location>
</feature>
<feature type="transmembrane region" description="Helical" evidence="7">
    <location>
        <begin position="232"/>
        <end position="255"/>
    </location>
</feature>
<dbReference type="GO" id="GO:0005886">
    <property type="term" value="C:plasma membrane"/>
    <property type="evidence" value="ECO:0007669"/>
    <property type="project" value="UniProtKB-SubCell"/>
</dbReference>
<reference evidence="9" key="1">
    <citation type="journal article" date="2014" name="Front. Microbiol.">
        <title>High frequency of phylogenetically diverse reductive dehalogenase-homologous genes in deep subseafloor sedimentary metagenomes.</title>
        <authorList>
            <person name="Kawai M."/>
            <person name="Futagami T."/>
            <person name="Toyoda A."/>
            <person name="Takaki Y."/>
            <person name="Nishi S."/>
            <person name="Hori S."/>
            <person name="Arai W."/>
            <person name="Tsubouchi T."/>
            <person name="Morono Y."/>
            <person name="Uchiyama I."/>
            <person name="Ito T."/>
            <person name="Fujiyama A."/>
            <person name="Inagaki F."/>
            <person name="Takami H."/>
        </authorList>
    </citation>
    <scope>NUCLEOTIDE SEQUENCE</scope>
    <source>
        <strain evidence="9">Expedition CK06-06</strain>
    </source>
</reference>
<dbReference type="SUPFAM" id="SSF161098">
    <property type="entry name" value="MetI-like"/>
    <property type="match status" value="1"/>
</dbReference>
<name>X0ZTL4_9ZZZZ</name>
<keyword evidence="6 7" id="KW-0472">Membrane</keyword>
<feature type="transmembrane region" description="Helical" evidence="7">
    <location>
        <begin position="129"/>
        <end position="152"/>
    </location>
</feature>
<dbReference type="EMBL" id="BART01001173">
    <property type="protein sequence ID" value="GAG63783.1"/>
    <property type="molecule type" value="Genomic_DNA"/>
</dbReference>
<keyword evidence="4 7" id="KW-0812">Transmembrane</keyword>
<evidence type="ECO:0000259" key="8">
    <source>
        <dbReference type="PROSITE" id="PS50928"/>
    </source>
</evidence>
<dbReference type="CDD" id="cd06261">
    <property type="entry name" value="TM_PBP2"/>
    <property type="match status" value="1"/>
</dbReference>
<dbReference type="PANTHER" id="PTHR30193">
    <property type="entry name" value="ABC TRANSPORTER PERMEASE PROTEIN"/>
    <property type="match status" value="1"/>
</dbReference>
<accession>X0ZTL4</accession>
<dbReference type="InterPro" id="IPR051393">
    <property type="entry name" value="ABC_transporter_permease"/>
</dbReference>
<comment type="subcellular location">
    <subcellularLocation>
        <location evidence="1">Cell membrane</location>
        <topology evidence="1">Multi-pass membrane protein</topology>
    </subcellularLocation>
</comment>
<keyword evidence="5 7" id="KW-1133">Transmembrane helix</keyword>
<proteinExistence type="predicted"/>
<dbReference type="InterPro" id="IPR035906">
    <property type="entry name" value="MetI-like_sf"/>
</dbReference>
<dbReference type="Pfam" id="PF00528">
    <property type="entry name" value="BPD_transp_1"/>
    <property type="match status" value="1"/>
</dbReference>
<evidence type="ECO:0000256" key="1">
    <source>
        <dbReference type="ARBA" id="ARBA00004651"/>
    </source>
</evidence>
<evidence type="ECO:0000256" key="3">
    <source>
        <dbReference type="ARBA" id="ARBA00022475"/>
    </source>
</evidence>
<dbReference type="Gene3D" id="1.10.3720.10">
    <property type="entry name" value="MetI-like"/>
    <property type="match status" value="1"/>
</dbReference>
<dbReference type="InterPro" id="IPR000515">
    <property type="entry name" value="MetI-like"/>
</dbReference>
<keyword evidence="2" id="KW-0813">Transport</keyword>
<feature type="domain" description="ABC transmembrane type-1" evidence="8">
    <location>
        <begin position="43"/>
        <end position="256"/>
    </location>
</feature>
<keyword evidence="3" id="KW-1003">Cell membrane</keyword>
<evidence type="ECO:0000256" key="4">
    <source>
        <dbReference type="ARBA" id="ARBA00022692"/>
    </source>
</evidence>
<evidence type="ECO:0000256" key="5">
    <source>
        <dbReference type="ARBA" id="ARBA00022989"/>
    </source>
</evidence>
<dbReference type="PROSITE" id="PS50928">
    <property type="entry name" value="ABC_TM1"/>
    <property type="match status" value="1"/>
</dbReference>
<evidence type="ECO:0000313" key="9">
    <source>
        <dbReference type="EMBL" id="GAG63783.1"/>
    </source>
</evidence>
<evidence type="ECO:0000256" key="7">
    <source>
        <dbReference type="SAM" id="Phobius"/>
    </source>
</evidence>